<dbReference type="SUPFAM" id="SSF57850">
    <property type="entry name" value="RING/U-box"/>
    <property type="match status" value="1"/>
</dbReference>
<dbReference type="InterPro" id="IPR001841">
    <property type="entry name" value="Znf_RING"/>
</dbReference>
<feature type="region of interest" description="Disordered" evidence="2">
    <location>
        <begin position="20"/>
        <end position="43"/>
    </location>
</feature>
<keyword evidence="1" id="KW-0479">Metal-binding</keyword>
<dbReference type="Pfam" id="PF14570">
    <property type="entry name" value="zf-RING_4"/>
    <property type="match status" value="1"/>
</dbReference>
<sequence>MPLPSLHPLPVNPTTGQIPLASLGSRSLAGPPPASASGGGGVSREVLKGLQDVVWSDDEDDPDCIVCAEPLDLSDLNFKPCQCGIQICQFCYNRLLQSDGRCPGCRRQYDAKAVVFQPVDFEEVKRAKDQKTRRAKTIKQLDAIGRRHLLSVRIVMKNMVYVVGMKLPALGDDAIPILRGNDYFGQYGKISKLYLRDRSALPSSTVHTLNSDNSSTSTGVYIVYVRREDAARAISALDGIPAPAGPPGTILRATYGTTRYCDSFLRGQKCDNVNCQNAHEWGGESDCFTKDDMETALTRPQEYDARQKQAHTSLPSLIQKPSWSKPSADEVAPGGPVLPSSAAWAKPTPGRATPIRAPTAIARPAKISIAPLNGDHSAFPLPTPSPVVPPPLKSERSKRKIAADGTTMSRGKSSDSTQSGTLSSSNQTSPKKKPSNLPAVVTTKVLLPNAPPPPASNLPVNGTKAARRSSIEADETADESISADSEAGPSSASPAPQTPSRADLPPPPLTSDPIFVHSPYEEPRILTYPLSDPEFAFVLDLEEADVRRLRSNMPEYQPTPFSKTLVGLAELGILSPELPDFATPPPRKAPTRMFNFQPFDAKDADESFTSNATAGPSGAMEVENEEGPRTTSRFDFARPSSTSTGRGQSPFAVMRNRLEDSAQLNGWPGRPLLGLSEDAIRGQADNRSSVLAQQVASFVGSYGSSSANENGWTGESPFMPSMQPRQAGYGQDRDRRGDQMNAFGYGGRTSRAERDEYDPAMMQYNHTPSQAVQRNLFSPESASHHEDALFSSPQVYPNMLSQQQQQQQQNHPTPPGFPDARSLQQYHQARAPSPTPLSGHGYRRY</sequence>
<dbReference type="GO" id="GO:0008270">
    <property type="term" value="F:zinc ion binding"/>
    <property type="evidence" value="ECO:0007669"/>
    <property type="project" value="UniProtKB-KW"/>
</dbReference>
<feature type="region of interest" description="Disordered" evidence="2">
    <location>
        <begin position="707"/>
        <end position="754"/>
    </location>
</feature>
<accession>A0A1Y2AR80</accession>
<dbReference type="InterPro" id="IPR039780">
    <property type="entry name" value="Mot2"/>
</dbReference>
<evidence type="ECO:0000256" key="1">
    <source>
        <dbReference type="PROSITE-ProRule" id="PRU00175"/>
    </source>
</evidence>
<dbReference type="GO" id="GO:0004842">
    <property type="term" value="F:ubiquitin-protein transferase activity"/>
    <property type="evidence" value="ECO:0007669"/>
    <property type="project" value="InterPro"/>
</dbReference>
<proteinExistence type="predicted"/>
<dbReference type="PROSITE" id="PS50089">
    <property type="entry name" value="ZF_RING_2"/>
    <property type="match status" value="1"/>
</dbReference>
<dbReference type="AlphaFoldDB" id="A0A1Y2AR80"/>
<dbReference type="OrthoDB" id="1923159at2759"/>
<dbReference type="Gene3D" id="3.30.70.330">
    <property type="match status" value="1"/>
</dbReference>
<feature type="compositionally biased region" description="Polar residues" evidence="2">
    <location>
        <begin position="310"/>
        <end position="325"/>
    </location>
</feature>
<dbReference type="Gene3D" id="3.30.40.10">
    <property type="entry name" value="Zinc/RING finger domain, C3HC4 (zinc finger)"/>
    <property type="match status" value="1"/>
</dbReference>
<dbReference type="FunCoup" id="A0A1Y2AR80">
    <property type="interactions" value="114"/>
</dbReference>
<feature type="region of interest" description="Disordered" evidence="2">
    <location>
        <begin position="606"/>
        <end position="651"/>
    </location>
</feature>
<dbReference type="CDD" id="cd16618">
    <property type="entry name" value="mRING-HC-C4C4_CNOT4"/>
    <property type="match status" value="1"/>
</dbReference>
<dbReference type="STRING" id="71784.A0A1Y2AR80"/>
<gene>
    <name evidence="4" type="ORF">BCR39DRAFT_545379</name>
</gene>
<organism evidence="4 5">
    <name type="scientific">Naematelia encephala</name>
    <dbReference type="NCBI Taxonomy" id="71784"/>
    <lineage>
        <taxon>Eukaryota</taxon>
        <taxon>Fungi</taxon>
        <taxon>Dikarya</taxon>
        <taxon>Basidiomycota</taxon>
        <taxon>Agaricomycotina</taxon>
        <taxon>Tremellomycetes</taxon>
        <taxon>Tremellales</taxon>
        <taxon>Naemateliaceae</taxon>
        <taxon>Naematelia</taxon>
    </lineage>
</organism>
<evidence type="ECO:0000256" key="2">
    <source>
        <dbReference type="SAM" id="MobiDB-lite"/>
    </source>
</evidence>
<feature type="region of interest" description="Disordered" evidence="2">
    <location>
        <begin position="303"/>
        <end position="358"/>
    </location>
</feature>
<dbReference type="InterPro" id="IPR013083">
    <property type="entry name" value="Znf_RING/FYVE/PHD"/>
</dbReference>
<feature type="compositionally biased region" description="Polar residues" evidence="2">
    <location>
        <begin position="629"/>
        <end position="647"/>
    </location>
</feature>
<keyword evidence="1" id="KW-0862">Zinc</keyword>
<feature type="compositionally biased region" description="Low complexity" evidence="2">
    <location>
        <begin position="414"/>
        <end position="429"/>
    </location>
</feature>
<evidence type="ECO:0000313" key="4">
    <source>
        <dbReference type="EMBL" id="ORY24964.1"/>
    </source>
</evidence>
<protein>
    <recommendedName>
        <fullName evidence="3">RING-type domain-containing protein</fullName>
    </recommendedName>
</protein>
<dbReference type="PANTHER" id="PTHR12603">
    <property type="entry name" value="CCR4-NOT TRANSCRIPTION COMPLEX RELATED"/>
    <property type="match status" value="1"/>
</dbReference>
<reference evidence="4 5" key="1">
    <citation type="submission" date="2016-07" db="EMBL/GenBank/DDBJ databases">
        <title>Pervasive Adenine N6-methylation of Active Genes in Fungi.</title>
        <authorList>
            <consortium name="DOE Joint Genome Institute"/>
            <person name="Mondo S.J."/>
            <person name="Dannebaum R.O."/>
            <person name="Kuo R.C."/>
            <person name="Labutti K."/>
            <person name="Haridas S."/>
            <person name="Kuo A."/>
            <person name="Salamov A."/>
            <person name="Ahrendt S.R."/>
            <person name="Lipzen A."/>
            <person name="Sullivan W."/>
            <person name="Andreopoulos W.B."/>
            <person name="Clum A."/>
            <person name="Lindquist E."/>
            <person name="Daum C."/>
            <person name="Ramamoorthy G.K."/>
            <person name="Gryganskyi A."/>
            <person name="Culley D."/>
            <person name="Magnuson J.K."/>
            <person name="James T.Y."/>
            <person name="O'Malley M.A."/>
            <person name="Stajich J.E."/>
            <person name="Spatafora J.W."/>
            <person name="Visel A."/>
            <person name="Grigoriev I.V."/>
        </authorList>
    </citation>
    <scope>NUCLEOTIDE SEQUENCE [LARGE SCALE GENOMIC DNA]</scope>
    <source>
        <strain evidence="4 5">68-887.2</strain>
    </source>
</reference>
<feature type="domain" description="RING-type" evidence="3">
    <location>
        <begin position="64"/>
        <end position="106"/>
    </location>
</feature>
<evidence type="ECO:0000313" key="5">
    <source>
        <dbReference type="Proteomes" id="UP000193986"/>
    </source>
</evidence>
<dbReference type="GO" id="GO:0030014">
    <property type="term" value="C:CCR4-NOT complex"/>
    <property type="evidence" value="ECO:0007669"/>
    <property type="project" value="InterPro"/>
</dbReference>
<keyword evidence="1" id="KW-0863">Zinc-finger</keyword>
<feature type="region of interest" description="Disordered" evidence="2">
    <location>
        <begin position="799"/>
        <end position="845"/>
    </location>
</feature>
<name>A0A1Y2AR80_9TREE</name>
<feature type="compositionally biased region" description="Pro residues" evidence="2">
    <location>
        <begin position="381"/>
        <end position="392"/>
    </location>
</feature>
<feature type="region of interest" description="Disordered" evidence="2">
    <location>
        <begin position="376"/>
        <end position="516"/>
    </location>
</feature>
<comment type="caution">
    <text evidence="4">The sequence shown here is derived from an EMBL/GenBank/DDBJ whole genome shotgun (WGS) entry which is preliminary data.</text>
</comment>
<dbReference type="GO" id="GO:0016567">
    <property type="term" value="P:protein ubiquitination"/>
    <property type="evidence" value="ECO:0007669"/>
    <property type="project" value="TreeGrafter"/>
</dbReference>
<dbReference type="InterPro" id="IPR012677">
    <property type="entry name" value="Nucleotide-bd_a/b_plait_sf"/>
</dbReference>
<dbReference type="InParanoid" id="A0A1Y2AR80"/>
<dbReference type="PANTHER" id="PTHR12603:SF0">
    <property type="entry name" value="CCR4-NOT TRANSCRIPTION COMPLEX SUBUNIT 4"/>
    <property type="match status" value="1"/>
</dbReference>
<feature type="compositionally biased region" description="Low complexity" evidence="2">
    <location>
        <begin position="482"/>
        <end position="502"/>
    </location>
</feature>
<dbReference type="InterPro" id="IPR039515">
    <property type="entry name" value="NOT4_mRING-HC-C4C4"/>
</dbReference>
<keyword evidence="5" id="KW-1185">Reference proteome</keyword>
<dbReference type="EMBL" id="MCFC01000062">
    <property type="protein sequence ID" value="ORY24964.1"/>
    <property type="molecule type" value="Genomic_DNA"/>
</dbReference>
<dbReference type="Proteomes" id="UP000193986">
    <property type="component" value="Unassembled WGS sequence"/>
</dbReference>
<evidence type="ECO:0000259" key="3">
    <source>
        <dbReference type="PROSITE" id="PS50089"/>
    </source>
</evidence>